<organism evidence="6 7">
    <name type="scientific">Buttiauxella ferragutiae ATCC 51602</name>
    <dbReference type="NCBI Taxonomy" id="1354252"/>
    <lineage>
        <taxon>Bacteria</taxon>
        <taxon>Pseudomonadati</taxon>
        <taxon>Pseudomonadota</taxon>
        <taxon>Gammaproteobacteria</taxon>
        <taxon>Enterobacterales</taxon>
        <taxon>Enterobacteriaceae</taxon>
        <taxon>Buttiauxella</taxon>
    </lineage>
</organism>
<dbReference type="InterPro" id="IPR020449">
    <property type="entry name" value="Tscrpt_reg_AraC-type_HTH"/>
</dbReference>
<dbReference type="Gene3D" id="3.20.80.10">
    <property type="entry name" value="Regulatory factor, effector binding domain"/>
    <property type="match status" value="1"/>
</dbReference>
<evidence type="ECO:0000256" key="2">
    <source>
        <dbReference type="ARBA" id="ARBA00023125"/>
    </source>
</evidence>
<feature type="domain" description="HTH araC/xylS-type" evidence="4">
    <location>
        <begin position="17"/>
        <end position="101"/>
    </location>
</feature>
<dbReference type="SUPFAM" id="SSF55136">
    <property type="entry name" value="Probable bacterial effector-binding domain"/>
    <property type="match status" value="1"/>
</dbReference>
<evidence type="ECO:0000259" key="5">
    <source>
        <dbReference type="SMART" id="SM00871"/>
    </source>
</evidence>
<dbReference type="InterPro" id="IPR018060">
    <property type="entry name" value="HTH_AraC"/>
</dbReference>
<evidence type="ECO:0000313" key="7">
    <source>
        <dbReference type="Proteomes" id="UP000078407"/>
    </source>
</evidence>
<keyword evidence="2" id="KW-0238">DNA-binding</keyword>
<keyword evidence="1" id="KW-0805">Transcription regulation</keyword>
<dbReference type="PRINTS" id="PR00032">
    <property type="entry name" value="HTHARAC"/>
</dbReference>
<accession>A0ABX2WBR1</accession>
<dbReference type="PANTHER" id="PTHR40055">
    <property type="entry name" value="TRANSCRIPTIONAL REGULATOR YGIV-RELATED"/>
    <property type="match status" value="1"/>
</dbReference>
<proteinExistence type="predicted"/>
<dbReference type="InterPro" id="IPR050908">
    <property type="entry name" value="SmbC-like"/>
</dbReference>
<keyword evidence="7" id="KW-1185">Reference proteome</keyword>
<dbReference type="SUPFAM" id="SSF46689">
    <property type="entry name" value="Homeodomain-like"/>
    <property type="match status" value="2"/>
</dbReference>
<dbReference type="RefSeq" id="WP_243739175.1">
    <property type="nucleotide sequence ID" value="NZ_LXEQ01000017.1"/>
</dbReference>
<dbReference type="Proteomes" id="UP000078407">
    <property type="component" value="Unassembled WGS sequence"/>
</dbReference>
<feature type="domain" description="AraC effector-binding" evidence="5">
    <location>
        <begin position="139"/>
        <end position="290"/>
    </location>
</feature>
<dbReference type="PANTHER" id="PTHR40055:SF1">
    <property type="entry name" value="TRANSCRIPTIONAL REGULATOR YGIV-RELATED"/>
    <property type="match status" value="1"/>
</dbReference>
<dbReference type="Pfam" id="PF12833">
    <property type="entry name" value="HTH_18"/>
    <property type="match status" value="1"/>
</dbReference>
<dbReference type="InterPro" id="IPR029442">
    <property type="entry name" value="GyrI-like"/>
</dbReference>
<gene>
    <name evidence="6" type="ORF">M976_00916</name>
</gene>
<keyword evidence="3" id="KW-0804">Transcription</keyword>
<evidence type="ECO:0000313" key="6">
    <source>
        <dbReference type="EMBL" id="OAT30533.1"/>
    </source>
</evidence>
<dbReference type="PROSITE" id="PS00041">
    <property type="entry name" value="HTH_ARAC_FAMILY_1"/>
    <property type="match status" value="1"/>
</dbReference>
<dbReference type="Pfam" id="PF06445">
    <property type="entry name" value="GyrI-like"/>
    <property type="match status" value="1"/>
</dbReference>
<dbReference type="Gene3D" id="1.10.10.60">
    <property type="entry name" value="Homeodomain-like"/>
    <property type="match status" value="2"/>
</dbReference>
<dbReference type="InterPro" id="IPR009057">
    <property type="entry name" value="Homeodomain-like_sf"/>
</dbReference>
<dbReference type="InterPro" id="IPR011256">
    <property type="entry name" value="Reg_factor_effector_dom_sf"/>
</dbReference>
<evidence type="ECO:0000256" key="1">
    <source>
        <dbReference type="ARBA" id="ARBA00023015"/>
    </source>
</evidence>
<dbReference type="SMART" id="SM00871">
    <property type="entry name" value="AraC_E_bind"/>
    <property type="match status" value="1"/>
</dbReference>
<comment type="caution">
    <text evidence="6">The sequence shown here is derived from an EMBL/GenBank/DDBJ whole genome shotgun (WGS) entry which is preliminary data.</text>
</comment>
<name>A0ABX2WBR1_9ENTR</name>
<protein>
    <submittedName>
        <fullName evidence="6">AraC family transcriptional regulator</fullName>
    </submittedName>
</protein>
<evidence type="ECO:0000256" key="3">
    <source>
        <dbReference type="ARBA" id="ARBA00023163"/>
    </source>
</evidence>
<dbReference type="EMBL" id="LXEQ01000017">
    <property type="protein sequence ID" value="OAT30533.1"/>
    <property type="molecule type" value="Genomic_DNA"/>
</dbReference>
<reference evidence="6 7" key="1">
    <citation type="submission" date="2016-04" db="EMBL/GenBank/DDBJ databases">
        <title>ATOL: Assembling a taxonomically balanced genome-scale reconstruction of the evolutionary history of the Enterobacteriaceae.</title>
        <authorList>
            <person name="Plunkett G.III."/>
            <person name="Neeno-Eckwall E.C."/>
            <person name="Glasner J.D."/>
            <person name="Perna N.T."/>
        </authorList>
    </citation>
    <scope>NUCLEOTIDE SEQUENCE [LARGE SCALE GENOMIC DNA]</scope>
    <source>
        <strain evidence="6 7">ATCC 51602</strain>
    </source>
</reference>
<dbReference type="InterPro" id="IPR018062">
    <property type="entry name" value="HTH_AraC-typ_CS"/>
</dbReference>
<dbReference type="SMART" id="SM00342">
    <property type="entry name" value="HTH_ARAC"/>
    <property type="match status" value="1"/>
</dbReference>
<dbReference type="InterPro" id="IPR010499">
    <property type="entry name" value="AraC_E-bd"/>
</dbReference>
<sequence length="295" mass="33406">MQVFKAMDYISQNLCFNPTLEDIASAVAVSSFHFHRIFKAQVGETIAGFTRRLRMERAAMWLIESPRKDITDLALRVGFSSSQNFAKAFRQHFSVSPGEFYRQYSAETKSKTGNVGAEKSTYSLRDEDMQSGWQEANFVSASIVSQPARRVAYMRRFGAYGKETCWLTHQDLFNSFPVRTPLQPAGMICIYWDAPEVTLESRCRTDVCIELHDGEKPGRGVAVQTIAGGTYAVCKFAVCGEHLDTAWDIAFAWIKNRGLTRSDIPCYEKYHNETDVALDYYVFDIFIPLKSTPAV</sequence>
<evidence type="ECO:0000259" key="4">
    <source>
        <dbReference type="SMART" id="SM00342"/>
    </source>
</evidence>